<comment type="caution">
    <text evidence="3">The sequence shown here is derived from an EMBL/GenBank/DDBJ whole genome shotgun (WGS) entry which is preliminary data.</text>
</comment>
<feature type="chain" id="PRO_5040979374" evidence="1">
    <location>
        <begin position="19"/>
        <end position="417"/>
    </location>
</feature>
<feature type="domain" description="DUF4124" evidence="2">
    <location>
        <begin position="7"/>
        <end position="51"/>
    </location>
</feature>
<dbReference type="EMBL" id="JAJLJH010000001">
    <property type="protein sequence ID" value="MCK9684843.1"/>
    <property type="molecule type" value="Genomic_DNA"/>
</dbReference>
<keyword evidence="1" id="KW-0732">Signal</keyword>
<evidence type="ECO:0000313" key="4">
    <source>
        <dbReference type="Proteomes" id="UP001139353"/>
    </source>
</evidence>
<keyword evidence="4" id="KW-1185">Reference proteome</keyword>
<feature type="signal peptide" evidence="1">
    <location>
        <begin position="1"/>
        <end position="18"/>
    </location>
</feature>
<reference evidence="3" key="1">
    <citation type="submission" date="2021-11" db="EMBL/GenBank/DDBJ databases">
        <title>BS-T2-15 a new species belonging to the Comamonadaceae family isolated from the soil of a French oak forest.</title>
        <authorList>
            <person name="Mieszkin S."/>
            <person name="Alain K."/>
        </authorList>
    </citation>
    <scope>NUCLEOTIDE SEQUENCE</scope>
    <source>
        <strain evidence="3">BS-T2-15</strain>
    </source>
</reference>
<protein>
    <submittedName>
        <fullName evidence="3">DUF4124 domain-containing protein</fullName>
    </submittedName>
</protein>
<dbReference type="InterPro" id="IPR025392">
    <property type="entry name" value="DUF4124"/>
</dbReference>
<evidence type="ECO:0000256" key="1">
    <source>
        <dbReference type="SAM" id="SignalP"/>
    </source>
</evidence>
<name>A0A9X2BXR1_9BURK</name>
<evidence type="ECO:0000313" key="3">
    <source>
        <dbReference type="EMBL" id="MCK9684843.1"/>
    </source>
</evidence>
<dbReference type="AlphaFoldDB" id="A0A9X2BXR1"/>
<accession>A0A9X2BXR1</accession>
<dbReference type="Proteomes" id="UP001139353">
    <property type="component" value="Unassembled WGS sequence"/>
</dbReference>
<dbReference type="Pfam" id="PF13511">
    <property type="entry name" value="DUF4124"/>
    <property type="match status" value="1"/>
</dbReference>
<gene>
    <name evidence="3" type="ORF">LPC04_03885</name>
</gene>
<evidence type="ECO:0000259" key="2">
    <source>
        <dbReference type="Pfam" id="PF13511"/>
    </source>
</evidence>
<organism evidence="3 4">
    <name type="scientific">Scleromatobacter humisilvae</name>
    <dbReference type="NCBI Taxonomy" id="2897159"/>
    <lineage>
        <taxon>Bacteria</taxon>
        <taxon>Pseudomonadati</taxon>
        <taxon>Pseudomonadota</taxon>
        <taxon>Betaproteobacteria</taxon>
        <taxon>Burkholderiales</taxon>
        <taxon>Sphaerotilaceae</taxon>
        <taxon>Scleromatobacter</taxon>
    </lineage>
</organism>
<dbReference type="RefSeq" id="WP_275680865.1">
    <property type="nucleotide sequence ID" value="NZ_JAJLJH010000001.1"/>
</dbReference>
<proteinExistence type="predicted"/>
<sequence length="417" mass="43829">MTRLLPLLALVISLPAFADLQKCVDAQGKVSYSDRDCPNAARPAAAAPATTARAAGAAPVDDPLEILETGVPVIVQMPGRFAWLDDDTLAITTFADPAAKAPWMVRKIVAYDVPTRKASVLVPRGFVDCVNAAHELVSLDVGDLESRFAIGSRAAPSVQQFDVWDPAARKLGPAPADVKAGWHPSACMKPAPEDLGIHDLDGSKKPVRYLQPEHGTVVWGALDENGHPSGPMLLTPKKKVPLALSVNDISHEVRWLPFRKAYQLAPGVHDRLLDPPRNQPLITMDLDGRIARHAIPAGLTHQLDALNAPAPAEMTATQAGDLVVQPGMPGNGGGLYLVKGEQSRRVWCTAKPAPGQAGGTGGCAMSQPVAVSPDGCRIAFDARPAGAVANGFPDAPTVKVLTLCDGTAPTAAGKKKR</sequence>